<dbReference type="WBParaSite" id="TMUE_3000013406.1">
    <property type="protein sequence ID" value="TMUE_3000013406.1"/>
    <property type="gene ID" value="WBGene00301897"/>
</dbReference>
<reference evidence="1" key="1">
    <citation type="submission" date="2013-11" db="EMBL/GenBank/DDBJ databases">
        <authorList>
            <person name="Aslett M."/>
        </authorList>
    </citation>
    <scope>NUCLEOTIDE SEQUENCE [LARGE SCALE GENOMIC DNA]</scope>
    <source>
        <strain evidence="1">Edinburgh</strain>
    </source>
</reference>
<reference evidence="1" key="2">
    <citation type="submission" date="2014-03" db="EMBL/GenBank/DDBJ databases">
        <title>The whipworm genome and dual-species transcriptomics of an intimate host-pathogen interaction.</title>
        <authorList>
            <person name="Foth B.J."/>
            <person name="Tsai I.J."/>
            <person name="Reid A.J."/>
            <person name="Bancroft A.J."/>
            <person name="Nichol S."/>
            <person name="Tracey A."/>
            <person name="Holroyd N."/>
            <person name="Cotton J.A."/>
            <person name="Stanley E.J."/>
            <person name="Zarowiecki M."/>
            <person name="Liu J.Z."/>
            <person name="Huckvale T."/>
            <person name="Cooper P.J."/>
            <person name="Grencis R.K."/>
            <person name="Berriman M."/>
        </authorList>
    </citation>
    <scope>NUCLEOTIDE SEQUENCE [LARGE SCALE GENOMIC DNA]</scope>
    <source>
        <strain evidence="1">Edinburgh</strain>
    </source>
</reference>
<dbReference type="AlphaFoldDB" id="A0A5S6R170"/>
<organism evidence="1 3">
    <name type="scientific">Trichuris muris</name>
    <name type="common">Mouse whipworm</name>
    <dbReference type="NCBI Taxonomy" id="70415"/>
    <lineage>
        <taxon>Eukaryota</taxon>
        <taxon>Metazoa</taxon>
        <taxon>Ecdysozoa</taxon>
        <taxon>Nematoda</taxon>
        <taxon>Enoplea</taxon>
        <taxon>Dorylaimia</taxon>
        <taxon>Trichinellida</taxon>
        <taxon>Trichuridae</taxon>
        <taxon>Trichuris</taxon>
    </lineage>
</organism>
<dbReference type="Proteomes" id="UP000046395">
    <property type="component" value="Unassembled WGS sequence"/>
</dbReference>
<protein>
    <submittedName>
        <fullName evidence="2 3">Uncharacterized protein</fullName>
    </submittedName>
</protein>
<accession>A0A5S6R170</accession>
<proteinExistence type="predicted"/>
<reference evidence="2 3" key="3">
    <citation type="submission" date="2019-12" db="UniProtKB">
        <authorList>
            <consortium name="WormBaseParasite"/>
        </authorList>
    </citation>
    <scope>IDENTIFICATION</scope>
</reference>
<evidence type="ECO:0000313" key="1">
    <source>
        <dbReference type="Proteomes" id="UP000046395"/>
    </source>
</evidence>
<dbReference type="WBParaSite" id="TMUE_3000013324.1">
    <property type="protein sequence ID" value="TMUE_3000013324.1"/>
    <property type="gene ID" value="WBGene00286489"/>
</dbReference>
<evidence type="ECO:0000313" key="2">
    <source>
        <dbReference type="WBParaSite" id="TMUE_3000013324.1"/>
    </source>
</evidence>
<sequence>MRETDERLAVMLHVSVKESLREEIKQFWELGSIGMKYKELQEDKPQVFVERLKDMAQTTENRLKNEKLKQTRESALPKASSFGSQRLPLFKPPLPDCGQREKKVLPTCVPVTNLNGYTFEKQTHFFTFTTRLAIALADSLYTTWKLLNALMAVSLKQHNITVTYS</sequence>
<name>A0A5S6R170_TRIMR</name>
<evidence type="ECO:0000313" key="3">
    <source>
        <dbReference type="WBParaSite" id="TMUE_3000013406.1"/>
    </source>
</evidence>
<keyword evidence="1" id="KW-1185">Reference proteome</keyword>